<keyword evidence="4 7" id="KW-0812">Transmembrane</keyword>
<dbReference type="InterPro" id="IPR011014">
    <property type="entry name" value="MscS_channel_TM-2"/>
</dbReference>
<reference evidence="11 12" key="1">
    <citation type="submission" date="2019-08" db="EMBL/GenBank/DDBJ databases">
        <title>Microbe sample from Colwellia echini.</title>
        <authorList>
            <person name="Christiansen L."/>
            <person name="Pathiraja D."/>
            <person name="Schultz-Johansen M."/>
            <person name="Choi I.-G."/>
            <person name="Stougaard P."/>
        </authorList>
    </citation>
    <scope>NUCLEOTIDE SEQUENCE [LARGE SCALE GENOMIC DNA]</scope>
    <source>
        <strain evidence="11 12">A3</strain>
    </source>
</reference>
<accession>A0ABY3MWS5</accession>
<evidence type="ECO:0000256" key="6">
    <source>
        <dbReference type="ARBA" id="ARBA00023136"/>
    </source>
</evidence>
<keyword evidence="3" id="KW-1003">Cell membrane</keyword>
<dbReference type="InterPro" id="IPR049278">
    <property type="entry name" value="MS_channel_C"/>
</dbReference>
<evidence type="ECO:0000256" key="3">
    <source>
        <dbReference type="ARBA" id="ARBA00022475"/>
    </source>
</evidence>
<dbReference type="InterPro" id="IPR010920">
    <property type="entry name" value="LSM_dom_sf"/>
</dbReference>
<dbReference type="PANTHER" id="PTHR30221">
    <property type="entry name" value="SMALL-CONDUCTANCE MECHANOSENSITIVE CHANNEL"/>
    <property type="match status" value="1"/>
</dbReference>
<comment type="caution">
    <text evidence="11">The sequence shown here is derived from an EMBL/GenBank/DDBJ whole genome shotgun (WGS) entry which is preliminary data.</text>
</comment>
<feature type="domain" description="Mechanosensitive ion channel transmembrane helices 2/3" evidence="10">
    <location>
        <begin position="83"/>
        <end position="116"/>
    </location>
</feature>
<keyword evidence="7" id="KW-0997">Cell inner membrane</keyword>
<dbReference type="Gene3D" id="1.10.287.1260">
    <property type="match status" value="1"/>
</dbReference>
<dbReference type="SUPFAM" id="SSF50182">
    <property type="entry name" value="Sm-like ribonucleoproteins"/>
    <property type="match status" value="1"/>
</dbReference>
<dbReference type="SUPFAM" id="SSF82861">
    <property type="entry name" value="Mechanosensitive channel protein MscS (YggB), transmembrane region"/>
    <property type="match status" value="1"/>
</dbReference>
<dbReference type="InterPro" id="IPR006685">
    <property type="entry name" value="MscS_channel_2nd"/>
</dbReference>
<dbReference type="Gene3D" id="3.30.70.100">
    <property type="match status" value="1"/>
</dbReference>
<feature type="transmembrane region" description="Helical" evidence="7">
    <location>
        <begin position="69"/>
        <end position="94"/>
    </location>
</feature>
<evidence type="ECO:0000259" key="8">
    <source>
        <dbReference type="Pfam" id="PF00924"/>
    </source>
</evidence>
<dbReference type="Pfam" id="PF21082">
    <property type="entry name" value="MS_channel_3rd"/>
    <property type="match status" value="1"/>
</dbReference>
<feature type="domain" description="Mechanosensitive ion channel MscS" evidence="8">
    <location>
        <begin position="118"/>
        <end position="183"/>
    </location>
</feature>
<keyword evidence="6 7" id="KW-0472">Membrane</keyword>
<proteinExistence type="inferred from homology"/>
<dbReference type="InterPro" id="IPR008910">
    <property type="entry name" value="MSC_TM_helix"/>
</dbReference>
<name>A0ABY3MWS5_9GAMM</name>
<dbReference type="EMBL" id="PJAI02000009">
    <property type="protein sequence ID" value="TYK65559.1"/>
    <property type="molecule type" value="Genomic_DNA"/>
</dbReference>
<feature type="domain" description="Mechanosensitive ion channel MscS C-terminal" evidence="9">
    <location>
        <begin position="190"/>
        <end position="272"/>
    </location>
</feature>
<dbReference type="Pfam" id="PF00924">
    <property type="entry name" value="MS_channel_2nd"/>
    <property type="match status" value="1"/>
</dbReference>
<comment type="function">
    <text evidence="7">Mechanosensitive channel that participates in the regulation of osmotic pressure changes within the cell, opening in response to stretch forces in the membrane lipid bilayer, without the need for other proteins. Contributes to normal resistance to hypoosmotic shock. Forms an ion channel of 1.0 nanosiemens conductance with a slight preference for anions.</text>
</comment>
<evidence type="ECO:0000256" key="4">
    <source>
        <dbReference type="ARBA" id="ARBA00022692"/>
    </source>
</evidence>
<dbReference type="Pfam" id="PF21088">
    <property type="entry name" value="MS_channel_1st"/>
    <property type="match status" value="1"/>
</dbReference>
<comment type="subcellular location">
    <subcellularLocation>
        <location evidence="7">Cell inner membrane</location>
        <topology evidence="7">Multi-pass membrane protein</topology>
    </subcellularLocation>
    <subcellularLocation>
        <location evidence="1">Cell membrane</location>
        <topology evidence="1">Multi-pass membrane protein</topology>
    </subcellularLocation>
</comment>
<keyword evidence="7" id="KW-0407">Ion channel</keyword>
<dbReference type="Pfam" id="PF05552">
    <property type="entry name" value="MS_channel_1st_1"/>
    <property type="match status" value="1"/>
</dbReference>
<evidence type="ECO:0000256" key="5">
    <source>
        <dbReference type="ARBA" id="ARBA00022989"/>
    </source>
</evidence>
<evidence type="ECO:0000256" key="1">
    <source>
        <dbReference type="ARBA" id="ARBA00004651"/>
    </source>
</evidence>
<keyword evidence="7" id="KW-0813">Transport</keyword>
<keyword evidence="7" id="KW-0406">Ion transport</keyword>
<dbReference type="Proteomes" id="UP000815846">
    <property type="component" value="Unassembled WGS sequence"/>
</dbReference>
<sequence>MPAQDTITQVQDTVTHVEALTMKAYELGLEYAPMLALAIITLLLGLWIISGITKVVKASMQRSKVDPTLIPFMSSLVSWLLKVLLFISVASMIGVATTSFVAVLGAAGLAIGLALQGSLANFAGGVLVMIFKPYKVGDLIETQGHLGVVKEVQIFNTILVSPQSKRIIIPNGATSNGSVINYTVEGKIRVDLTIGVSYSADIDQTKAVLMEVLTSNDKVMQTPAPFVGLVEMADSSVNFVVRPHCLPEHYWDVYFGVNEAMKKALDKNSISIPFPQRDVHLIQA</sequence>
<organism evidence="11 12">
    <name type="scientific">Colwellia echini</name>
    <dbReference type="NCBI Taxonomy" id="1982103"/>
    <lineage>
        <taxon>Bacteria</taxon>
        <taxon>Pseudomonadati</taxon>
        <taxon>Pseudomonadota</taxon>
        <taxon>Gammaproteobacteria</taxon>
        <taxon>Alteromonadales</taxon>
        <taxon>Colwelliaceae</taxon>
        <taxon>Colwellia</taxon>
    </lineage>
</organism>
<dbReference type="InterPro" id="IPR049142">
    <property type="entry name" value="MS_channel_1st"/>
</dbReference>
<dbReference type="PANTHER" id="PTHR30221:SF1">
    <property type="entry name" value="SMALL-CONDUCTANCE MECHANOSENSITIVE CHANNEL"/>
    <property type="match status" value="1"/>
</dbReference>
<evidence type="ECO:0000313" key="11">
    <source>
        <dbReference type="EMBL" id="TYK65559.1"/>
    </source>
</evidence>
<protein>
    <recommendedName>
        <fullName evidence="7">Small-conductance mechanosensitive channel</fullName>
    </recommendedName>
</protein>
<dbReference type="InterPro" id="IPR045275">
    <property type="entry name" value="MscS_archaea/bacteria_type"/>
</dbReference>
<dbReference type="SUPFAM" id="SSF82689">
    <property type="entry name" value="Mechanosensitive channel protein MscS (YggB), C-terminal domain"/>
    <property type="match status" value="1"/>
</dbReference>
<keyword evidence="5 7" id="KW-1133">Transmembrane helix</keyword>
<evidence type="ECO:0000259" key="9">
    <source>
        <dbReference type="Pfam" id="PF21082"/>
    </source>
</evidence>
<feature type="transmembrane region" description="Helical" evidence="7">
    <location>
        <begin position="31"/>
        <end position="49"/>
    </location>
</feature>
<comment type="subunit">
    <text evidence="7">Homoheptamer.</text>
</comment>
<keyword evidence="12" id="KW-1185">Reference proteome</keyword>
<evidence type="ECO:0000259" key="10">
    <source>
        <dbReference type="Pfam" id="PF21088"/>
    </source>
</evidence>
<dbReference type="InterPro" id="IPR011066">
    <property type="entry name" value="MscS_channel_C_sf"/>
</dbReference>
<evidence type="ECO:0000313" key="12">
    <source>
        <dbReference type="Proteomes" id="UP000815846"/>
    </source>
</evidence>
<feature type="transmembrane region" description="Helical" evidence="7">
    <location>
        <begin position="100"/>
        <end position="131"/>
    </location>
</feature>
<comment type="similarity">
    <text evidence="2 7">Belongs to the MscS (TC 1.A.23) family.</text>
</comment>
<evidence type="ECO:0000256" key="7">
    <source>
        <dbReference type="RuleBase" id="RU369025"/>
    </source>
</evidence>
<evidence type="ECO:0000256" key="2">
    <source>
        <dbReference type="ARBA" id="ARBA00008017"/>
    </source>
</evidence>
<dbReference type="RefSeq" id="WP_101344168.1">
    <property type="nucleotide sequence ID" value="NZ_PJAI02000009.1"/>
</dbReference>
<dbReference type="Gene3D" id="2.30.30.60">
    <property type="match status" value="1"/>
</dbReference>
<comment type="caution">
    <text evidence="7">Lacks conserved residue(s) required for the propagation of feature annotation.</text>
</comment>
<dbReference type="InterPro" id="IPR023408">
    <property type="entry name" value="MscS_beta-dom_sf"/>
</dbReference>
<gene>
    <name evidence="11" type="ORF">CWS31_009340</name>
</gene>